<organism evidence="7 8">
    <name type="scientific">Deinococcus deserti (strain DSM 17065 / CIP 109153 / LMG 22923 / VCD115)</name>
    <dbReference type="NCBI Taxonomy" id="546414"/>
    <lineage>
        <taxon>Bacteria</taxon>
        <taxon>Thermotogati</taxon>
        <taxon>Deinococcota</taxon>
        <taxon>Deinococci</taxon>
        <taxon>Deinococcales</taxon>
        <taxon>Deinococcaceae</taxon>
        <taxon>Deinococcus</taxon>
    </lineage>
</organism>
<keyword evidence="5" id="KW-0732">Signal</keyword>
<dbReference type="AlphaFoldDB" id="C1D2Q9"/>
<dbReference type="Pfam" id="PF00578">
    <property type="entry name" value="AhpC-TSA"/>
    <property type="match status" value="1"/>
</dbReference>
<keyword evidence="8" id="KW-1185">Reference proteome</keyword>
<keyword evidence="3" id="KW-1015">Disulfide bond</keyword>
<dbReference type="InterPro" id="IPR036249">
    <property type="entry name" value="Thioredoxin-like_sf"/>
</dbReference>
<evidence type="ECO:0000256" key="2">
    <source>
        <dbReference type="ARBA" id="ARBA00022748"/>
    </source>
</evidence>
<comment type="subcellular location">
    <subcellularLocation>
        <location evidence="1">Cell envelope</location>
    </subcellularLocation>
</comment>
<reference evidence="7 8" key="1">
    <citation type="journal article" date="2009" name="PLoS Genet.">
        <title>Alliance of proteomics and genomics to unravel the specificities of Sahara bacterium Deinococcus deserti.</title>
        <authorList>
            <person name="de Groot A."/>
            <person name="Dulermo R."/>
            <person name="Ortet P."/>
            <person name="Blanchard L."/>
            <person name="Guerin P."/>
            <person name="Fernandez B."/>
            <person name="Vacherie B."/>
            <person name="Dossat C."/>
            <person name="Jolivet E."/>
            <person name="Siguier P."/>
            <person name="Chandler M."/>
            <person name="Barakat M."/>
            <person name="Dedieu A."/>
            <person name="Barbe V."/>
            <person name="Heulin T."/>
            <person name="Sommer S."/>
            <person name="Achouak W."/>
            <person name="Armengaud J."/>
        </authorList>
    </citation>
    <scope>NUCLEOTIDE SEQUENCE [LARGE SCALE GENOMIC DNA]</scope>
    <source>
        <strain evidence="8">DSM 17065 / CIP 109153 / LMG 22923 / VCD115</strain>
        <plasmid evidence="8">pDeide2</plasmid>
    </source>
</reference>
<protein>
    <submittedName>
        <fullName evidence="7">Putative Thiol-disulfide oxidoreductases ResA/TlpA/DsbE (Cytochrome c biogenesis protein CcmG)</fullName>
    </submittedName>
</protein>
<feature type="domain" description="Thioredoxin" evidence="6">
    <location>
        <begin position="29"/>
        <end position="174"/>
    </location>
</feature>
<dbReference type="RefSeq" id="WP_012695171.1">
    <property type="nucleotide sequence ID" value="NC_012529.1"/>
</dbReference>
<evidence type="ECO:0000313" key="7">
    <source>
        <dbReference type="EMBL" id="ACO47698.1"/>
    </source>
</evidence>
<dbReference type="SUPFAM" id="SSF52833">
    <property type="entry name" value="Thioredoxin-like"/>
    <property type="match status" value="1"/>
</dbReference>
<dbReference type="GO" id="GO:0017004">
    <property type="term" value="P:cytochrome complex assembly"/>
    <property type="evidence" value="ECO:0007669"/>
    <property type="project" value="UniProtKB-KW"/>
</dbReference>
<dbReference type="PANTHER" id="PTHR42852">
    <property type="entry name" value="THIOL:DISULFIDE INTERCHANGE PROTEIN DSBE"/>
    <property type="match status" value="1"/>
</dbReference>
<dbReference type="PANTHER" id="PTHR42852:SF6">
    <property type="entry name" value="THIOL:DISULFIDE INTERCHANGE PROTEIN DSBE"/>
    <property type="match status" value="1"/>
</dbReference>
<gene>
    <name evidence="7" type="ordered locus">Deide_2p00420</name>
</gene>
<dbReference type="OrthoDB" id="9811352at2"/>
<dbReference type="PROSITE" id="PS51352">
    <property type="entry name" value="THIOREDOXIN_2"/>
    <property type="match status" value="1"/>
</dbReference>
<keyword evidence="4" id="KW-0676">Redox-active center</keyword>
<feature type="chain" id="PRO_5002908202" evidence="5">
    <location>
        <begin position="29"/>
        <end position="174"/>
    </location>
</feature>
<dbReference type="InterPro" id="IPR050553">
    <property type="entry name" value="Thioredoxin_ResA/DsbE_sf"/>
</dbReference>
<dbReference type="HOGENOM" id="CLU_042529_11_2_0"/>
<dbReference type="KEGG" id="ddr:Deide_2p00420"/>
<geneLocation type="plasmid" evidence="8">
    <name>pDeide2</name>
</geneLocation>
<accession>C1D2Q9</accession>
<name>C1D2Q9_DEIDV</name>
<dbReference type="EMBL" id="CP001116">
    <property type="protein sequence ID" value="ACO47698.1"/>
    <property type="molecule type" value="Genomic_DNA"/>
</dbReference>
<dbReference type="Proteomes" id="UP000002208">
    <property type="component" value="Plasmid 2"/>
</dbReference>
<evidence type="ECO:0000256" key="4">
    <source>
        <dbReference type="ARBA" id="ARBA00023284"/>
    </source>
</evidence>
<dbReference type="InterPro" id="IPR000866">
    <property type="entry name" value="AhpC/TSA"/>
</dbReference>
<dbReference type="GO" id="GO:0016209">
    <property type="term" value="F:antioxidant activity"/>
    <property type="evidence" value="ECO:0007669"/>
    <property type="project" value="InterPro"/>
</dbReference>
<sequence>MRLLRIKGRTIQKQLTLLLFLITSLASAVRPGDVAPDFTLNDPSGKKVTLSALRGQPVVLTFWATWCLVCKEELPELNQEAARAKVKNMFAVSATDTPKAALDYFKQAKLGAITPLVDAPKAKGPGTGAGVAKSYRIIGQPVSVFIDSKGKVTAVHSGYLPPEQFRVYLKQIRP</sequence>
<dbReference type="GO" id="GO:0016491">
    <property type="term" value="F:oxidoreductase activity"/>
    <property type="evidence" value="ECO:0007669"/>
    <property type="project" value="InterPro"/>
</dbReference>
<dbReference type="GO" id="GO:0030313">
    <property type="term" value="C:cell envelope"/>
    <property type="evidence" value="ECO:0007669"/>
    <property type="project" value="UniProtKB-SubCell"/>
</dbReference>
<feature type="signal peptide" evidence="5">
    <location>
        <begin position="1"/>
        <end position="28"/>
    </location>
</feature>
<evidence type="ECO:0000256" key="5">
    <source>
        <dbReference type="SAM" id="SignalP"/>
    </source>
</evidence>
<dbReference type="InterPro" id="IPR013766">
    <property type="entry name" value="Thioredoxin_domain"/>
</dbReference>
<evidence type="ECO:0000259" key="6">
    <source>
        <dbReference type="PROSITE" id="PS51352"/>
    </source>
</evidence>
<evidence type="ECO:0000256" key="3">
    <source>
        <dbReference type="ARBA" id="ARBA00023157"/>
    </source>
</evidence>
<proteinExistence type="predicted"/>
<dbReference type="Gene3D" id="3.40.30.10">
    <property type="entry name" value="Glutaredoxin"/>
    <property type="match status" value="1"/>
</dbReference>
<evidence type="ECO:0000256" key="1">
    <source>
        <dbReference type="ARBA" id="ARBA00004196"/>
    </source>
</evidence>
<keyword evidence="7" id="KW-0614">Plasmid</keyword>
<dbReference type="CDD" id="cd02966">
    <property type="entry name" value="TlpA_like_family"/>
    <property type="match status" value="1"/>
</dbReference>
<keyword evidence="2" id="KW-0201">Cytochrome c-type biogenesis</keyword>
<evidence type="ECO:0000313" key="8">
    <source>
        <dbReference type="Proteomes" id="UP000002208"/>
    </source>
</evidence>